<feature type="region of interest" description="Disordered" evidence="1">
    <location>
        <begin position="240"/>
        <end position="261"/>
    </location>
</feature>
<name>A0ABN9WFU1_9DINO</name>
<dbReference type="Proteomes" id="UP001189429">
    <property type="component" value="Unassembled WGS sequence"/>
</dbReference>
<feature type="compositionally biased region" description="Low complexity" evidence="1">
    <location>
        <begin position="156"/>
        <end position="177"/>
    </location>
</feature>
<dbReference type="Pfam" id="PF14945">
    <property type="entry name" value="LLC1"/>
    <property type="match status" value="1"/>
</dbReference>
<evidence type="ECO:0000256" key="1">
    <source>
        <dbReference type="SAM" id="MobiDB-lite"/>
    </source>
</evidence>
<feature type="region of interest" description="Disordered" evidence="1">
    <location>
        <begin position="156"/>
        <end position="187"/>
    </location>
</feature>
<feature type="non-terminal residue" evidence="2">
    <location>
        <position position="1"/>
    </location>
</feature>
<reference evidence="2" key="1">
    <citation type="submission" date="2023-10" db="EMBL/GenBank/DDBJ databases">
        <authorList>
            <person name="Chen Y."/>
            <person name="Shah S."/>
            <person name="Dougan E. K."/>
            <person name="Thang M."/>
            <person name="Chan C."/>
        </authorList>
    </citation>
    <scope>NUCLEOTIDE SEQUENCE [LARGE SCALE GENOMIC DNA]</scope>
</reference>
<protein>
    <submittedName>
        <fullName evidence="2">Uncharacterized protein</fullName>
    </submittedName>
</protein>
<dbReference type="InterPro" id="IPR020339">
    <property type="entry name" value="C20orf85-like"/>
</dbReference>
<feature type="region of interest" description="Disordered" evidence="1">
    <location>
        <begin position="325"/>
        <end position="349"/>
    </location>
</feature>
<comment type="caution">
    <text evidence="2">The sequence shown here is derived from an EMBL/GenBank/DDBJ whole genome shotgun (WGS) entry which is preliminary data.</text>
</comment>
<dbReference type="EMBL" id="CAUYUJ010018648">
    <property type="protein sequence ID" value="CAK0885258.1"/>
    <property type="molecule type" value="Genomic_DNA"/>
</dbReference>
<organism evidence="2 3">
    <name type="scientific">Prorocentrum cordatum</name>
    <dbReference type="NCBI Taxonomy" id="2364126"/>
    <lineage>
        <taxon>Eukaryota</taxon>
        <taxon>Sar</taxon>
        <taxon>Alveolata</taxon>
        <taxon>Dinophyceae</taxon>
        <taxon>Prorocentrales</taxon>
        <taxon>Prorocentraceae</taxon>
        <taxon>Prorocentrum</taxon>
    </lineage>
</organism>
<evidence type="ECO:0000313" key="2">
    <source>
        <dbReference type="EMBL" id="CAK0885258.1"/>
    </source>
</evidence>
<sequence length="368" mass="38061">GAMSMGAKTTTGGEAGRKGLETTAQIQIWRDTIGKELSTAAEWENSWGFLSGPKGQEAKVATEAAGSKPATALASAGRAVVASSSSSEIPVDRHRQGFENKQKQLAALREQVPAQRYKGPQTTAMKIGRQEPAAVGPHSWHSESAGSCLPGAPWGWGEAGGSRSTSSRASTALRGRTPTCGGSEAPGRARARVPRRCRGASGWGRAVGVGSCSEASWRCPRSSTPAPILHRRATSTETAALGPSSAELSSVYTPPSACPGGRGRATGRALHIPGLGAAARMAPICWRAGRRLLRPRRALGASASAFHLSGVRTAPPRAPLGLLAPRASPFLTRPPPRRVPPGASHRRRGNTLAAAALTRASSRAAVLP</sequence>
<accession>A0ABN9WFU1</accession>
<gene>
    <name evidence="2" type="ORF">PCOR1329_LOCUS66926</name>
</gene>
<proteinExistence type="predicted"/>
<keyword evidence="3" id="KW-1185">Reference proteome</keyword>
<evidence type="ECO:0000313" key="3">
    <source>
        <dbReference type="Proteomes" id="UP001189429"/>
    </source>
</evidence>